<evidence type="ECO:0000313" key="3">
    <source>
        <dbReference type="Proteomes" id="UP000051952"/>
    </source>
</evidence>
<feature type="region of interest" description="Disordered" evidence="1">
    <location>
        <begin position="107"/>
        <end position="131"/>
    </location>
</feature>
<keyword evidence="3" id="KW-1185">Reference proteome</keyword>
<evidence type="ECO:0000256" key="1">
    <source>
        <dbReference type="SAM" id="MobiDB-lite"/>
    </source>
</evidence>
<dbReference type="PANTHER" id="PTHR12197">
    <property type="entry name" value="HISTONE-LYSINE N-METHYLTRANSFERASE SMYD"/>
    <property type="match status" value="1"/>
</dbReference>
<dbReference type="GO" id="GO:0005634">
    <property type="term" value="C:nucleus"/>
    <property type="evidence" value="ECO:0007669"/>
    <property type="project" value="TreeGrafter"/>
</dbReference>
<evidence type="ECO:0000313" key="2">
    <source>
        <dbReference type="EMBL" id="CUG88984.1"/>
    </source>
</evidence>
<dbReference type="PANTHER" id="PTHR12197:SF251">
    <property type="entry name" value="EG:BACR7C10.4 PROTEIN"/>
    <property type="match status" value="1"/>
</dbReference>
<dbReference type="AlphaFoldDB" id="A0A0S4JBS0"/>
<dbReference type="SUPFAM" id="SSF82199">
    <property type="entry name" value="SET domain"/>
    <property type="match status" value="1"/>
</dbReference>
<gene>
    <name evidence="2" type="ORF">BSAL_18630</name>
</gene>
<dbReference type="EMBL" id="CYKH01001692">
    <property type="protein sequence ID" value="CUG88984.1"/>
    <property type="molecule type" value="Genomic_DNA"/>
</dbReference>
<reference evidence="3" key="1">
    <citation type="submission" date="2015-09" db="EMBL/GenBank/DDBJ databases">
        <authorList>
            <consortium name="Pathogen Informatics"/>
        </authorList>
    </citation>
    <scope>NUCLEOTIDE SEQUENCE [LARGE SCALE GENOMIC DNA]</scope>
    <source>
        <strain evidence="3">Lake Konstanz</strain>
    </source>
</reference>
<dbReference type="Gene3D" id="2.170.270.10">
    <property type="entry name" value="SET domain"/>
    <property type="match status" value="1"/>
</dbReference>
<accession>A0A0S4JBS0</accession>
<dbReference type="InterPro" id="IPR046341">
    <property type="entry name" value="SET_dom_sf"/>
</dbReference>
<dbReference type="VEuPathDB" id="TriTrypDB:BSAL_18630"/>
<feature type="region of interest" description="Disordered" evidence="1">
    <location>
        <begin position="577"/>
        <end position="609"/>
    </location>
</feature>
<feature type="compositionally biased region" description="Low complexity" evidence="1">
    <location>
        <begin position="585"/>
        <end position="599"/>
    </location>
</feature>
<organism evidence="2 3">
    <name type="scientific">Bodo saltans</name>
    <name type="common">Flagellated protozoan</name>
    <dbReference type="NCBI Taxonomy" id="75058"/>
    <lineage>
        <taxon>Eukaryota</taxon>
        <taxon>Discoba</taxon>
        <taxon>Euglenozoa</taxon>
        <taxon>Kinetoplastea</taxon>
        <taxon>Metakinetoplastina</taxon>
        <taxon>Eubodonida</taxon>
        <taxon>Bodonidae</taxon>
        <taxon>Bodo</taxon>
    </lineage>
</organism>
<protein>
    <recommendedName>
        <fullName evidence="4">SET domain-containing protein</fullName>
    </recommendedName>
</protein>
<name>A0A0S4JBS0_BODSA</name>
<dbReference type="Proteomes" id="UP000051952">
    <property type="component" value="Unassembled WGS sequence"/>
</dbReference>
<sequence>MIVKFLVDVDDGKTHSVGLACHAQWTLQRSITALRRRIALPADAHVSIRLADGSPVPSERIMRTFFIRNTVGTPQPVVLHAIVDVASHLISSLKLRRRIVADISDDDFSSSSSGDDGGHITLAPGSTPTVTTIGGGVTTGGLGGTGETGSSQYSRSKAARALAAAQLALRRGLAGGGGDVSSTPSAGEDDAVTTATEDIVSYSSDISEEVERLVQGIGIHSIKVNHNYRKAYSTKAISLGELLVREQPMISVAYPQQLAEAVRSHEKLRSLSHDTSFRAASSISGLDDDAFARYVSIGATHGLQITTKTRFHTQVALYPDITACRHSCSPNTVFVRATDRPPYEGILRCATKKGVEAGDEVTYLYPHVDKREFVMLPRDRREAWLQRVHYLNPGEYCGCSRCWKAARDEHEASLTGAFFRDGMSSSERDSAGTAMKLDFDQLRVVNPDSGEVLSLQHAIENDEGGVIAEPPTAAELLVKRYRFVCALGKSLLEFLATYTRRAAPTSSHATPSNGSSSVPADDVMVVAPEIALQMQQHQHTGDLGLHVFHWRLSLARLRLLDVFMWLFENRVDARRAHSSLKRENSAGNNSNRAAQSSRNKPSALMSPGGDEMMDLPPIPFCKGAFDAALDQMNAEAVLLPKGHPMALTTWRMWRKMMSQIPSKLAAGVQQRSLSAQWCPHVDWEVLAAAEAAFSDTLGVQSLLLP</sequence>
<evidence type="ECO:0008006" key="4">
    <source>
        <dbReference type="Google" id="ProtNLM"/>
    </source>
</evidence>
<proteinExistence type="predicted"/>
<dbReference type="InterPro" id="IPR050869">
    <property type="entry name" value="H3K4_H4K5_MeTrfase"/>
</dbReference>